<proteinExistence type="inferred from homology"/>
<comment type="catalytic activity">
    <reaction evidence="9">
        <text>N-terminal L-prolyl-L-prolyl-L-lysyl-[protein] + 2 S-adenosyl-L-methionine = N-terminal N,N-dimethyl-L-prolyl-L-prolyl-L-lysyl-[protein] + 2 S-adenosyl-L-homocysteine + 2 H(+)</text>
        <dbReference type="Rhea" id="RHEA:54736"/>
        <dbReference type="Rhea" id="RHEA-COMP:13787"/>
        <dbReference type="Rhea" id="RHEA-COMP:13974"/>
        <dbReference type="ChEBI" id="CHEBI:15378"/>
        <dbReference type="ChEBI" id="CHEBI:57856"/>
        <dbReference type="ChEBI" id="CHEBI:59789"/>
        <dbReference type="ChEBI" id="CHEBI:138059"/>
        <dbReference type="ChEBI" id="CHEBI:138318"/>
        <dbReference type="EC" id="2.1.1.244"/>
    </reaction>
</comment>
<comment type="caution">
    <text evidence="12">The sequence shown here is derived from an EMBL/GenBank/DDBJ whole genome shotgun (WGS) entry which is preliminary data.</text>
</comment>
<evidence type="ECO:0000256" key="5">
    <source>
        <dbReference type="ARBA" id="ARBA00039112"/>
    </source>
</evidence>
<evidence type="ECO:0000256" key="3">
    <source>
        <dbReference type="ARBA" id="ARBA00022679"/>
    </source>
</evidence>
<evidence type="ECO:0000256" key="1">
    <source>
        <dbReference type="ARBA" id="ARBA00009059"/>
    </source>
</evidence>
<evidence type="ECO:0000256" key="7">
    <source>
        <dbReference type="ARBA" id="ARBA00043129"/>
    </source>
</evidence>
<evidence type="ECO:0000313" key="12">
    <source>
        <dbReference type="EMBL" id="RYO83844.1"/>
    </source>
</evidence>
<dbReference type="SUPFAM" id="SSF53335">
    <property type="entry name" value="S-adenosyl-L-methionine-dependent methyltransferases"/>
    <property type="match status" value="1"/>
</dbReference>
<evidence type="ECO:0000256" key="6">
    <source>
        <dbReference type="ARBA" id="ARBA00039449"/>
    </source>
</evidence>
<dbReference type="Pfam" id="PF05891">
    <property type="entry name" value="Methyltransf_PK"/>
    <property type="match status" value="1"/>
</dbReference>
<sequence>MEQHESDSNIPMLVPVDHSATKTPGSNSLAPDCRVNTDHGKKYWEAAEADVNSMLGGVPLVEGFSHVSRVDLQGSRSFLAKLGIGNKQGRRSVGSALEGGAGVGRVTEGLLLDVAESVDVIEPVAKFTASLQDKHGVRKVFNVGLEEWQPIDGTKYDLIWNQWCLGYLTDEQLVQYLKRCKVALNPNKGLIVVKENISTSGIDLFDDGDSSVTREDRKYQNLFREAGLRVIKADTQKGFPKTSPRRLFPVKMYALKPADP</sequence>
<dbReference type="Proteomes" id="UP000294003">
    <property type="component" value="Unassembled WGS sequence"/>
</dbReference>
<comment type="catalytic activity">
    <reaction evidence="10">
        <text>N-terminal L-alanyl-L-prolyl-L-lysyl-[protein] + 3 S-adenosyl-L-methionine = N-terminal N,N,N-trimethyl-L-alanyl-L-prolyl-L-lysyl-[protein] + 3 S-adenosyl-L-homocysteine + 3 H(+)</text>
        <dbReference type="Rhea" id="RHEA:54712"/>
        <dbReference type="Rhea" id="RHEA-COMP:13785"/>
        <dbReference type="Rhea" id="RHEA-COMP:13971"/>
        <dbReference type="ChEBI" id="CHEBI:15378"/>
        <dbReference type="ChEBI" id="CHEBI:57856"/>
        <dbReference type="ChEBI" id="CHEBI:59789"/>
        <dbReference type="ChEBI" id="CHEBI:138057"/>
        <dbReference type="ChEBI" id="CHEBI:138315"/>
        <dbReference type="EC" id="2.1.1.244"/>
    </reaction>
</comment>
<accession>A0ABY0H6H4</accession>
<name>A0ABY0H6H4_9PEZI</name>
<evidence type="ECO:0000256" key="10">
    <source>
        <dbReference type="ARBA" id="ARBA00048167"/>
    </source>
</evidence>
<comment type="similarity">
    <text evidence="1">Belongs to the methyltransferase superfamily. NTM1 family.</text>
</comment>
<organism evidence="12 13">
    <name type="scientific">Monosporascus cannonballus</name>
    <dbReference type="NCBI Taxonomy" id="155416"/>
    <lineage>
        <taxon>Eukaryota</taxon>
        <taxon>Fungi</taxon>
        <taxon>Dikarya</taxon>
        <taxon>Ascomycota</taxon>
        <taxon>Pezizomycotina</taxon>
        <taxon>Sordariomycetes</taxon>
        <taxon>Xylariomycetidae</taxon>
        <taxon>Xylariales</taxon>
        <taxon>Xylariales incertae sedis</taxon>
        <taxon>Monosporascus</taxon>
    </lineage>
</organism>
<dbReference type="EC" id="2.1.1.244" evidence="5"/>
<evidence type="ECO:0000256" key="9">
    <source>
        <dbReference type="ARBA" id="ARBA00047885"/>
    </source>
</evidence>
<reference evidence="12 13" key="1">
    <citation type="submission" date="2018-06" db="EMBL/GenBank/DDBJ databases">
        <title>Complete Genomes of Monosporascus.</title>
        <authorList>
            <person name="Robinson A.J."/>
            <person name="Natvig D.O."/>
        </authorList>
    </citation>
    <scope>NUCLEOTIDE SEQUENCE [LARGE SCALE GENOMIC DNA]</scope>
    <source>
        <strain evidence="12 13">CBS 609.92</strain>
    </source>
</reference>
<keyword evidence="2" id="KW-0489">Methyltransferase</keyword>
<evidence type="ECO:0000256" key="2">
    <source>
        <dbReference type="ARBA" id="ARBA00022603"/>
    </source>
</evidence>
<evidence type="ECO:0000256" key="11">
    <source>
        <dbReference type="SAM" id="MobiDB-lite"/>
    </source>
</evidence>
<feature type="region of interest" description="Disordered" evidence="11">
    <location>
        <begin position="1"/>
        <end position="33"/>
    </location>
</feature>
<evidence type="ECO:0000256" key="4">
    <source>
        <dbReference type="ARBA" id="ARBA00022691"/>
    </source>
</evidence>
<keyword evidence="4" id="KW-0949">S-adenosyl-L-methionine</keyword>
<evidence type="ECO:0000313" key="13">
    <source>
        <dbReference type="Proteomes" id="UP000294003"/>
    </source>
</evidence>
<comment type="catalytic activity">
    <reaction evidence="8">
        <text>N-terminal L-seryl-L-prolyl-L-lysyl-[protein] + 3 S-adenosyl-L-methionine = N-terminal N,N,N-trimethyl-L-seryl-L-prolyl-L-lysyl-[protein] + 3 S-adenosyl-L-homocysteine + 3 H(+)</text>
        <dbReference type="Rhea" id="RHEA:54724"/>
        <dbReference type="Rhea" id="RHEA-COMP:13789"/>
        <dbReference type="Rhea" id="RHEA-COMP:13973"/>
        <dbReference type="ChEBI" id="CHEBI:15378"/>
        <dbReference type="ChEBI" id="CHEBI:57856"/>
        <dbReference type="ChEBI" id="CHEBI:59789"/>
        <dbReference type="ChEBI" id="CHEBI:138061"/>
        <dbReference type="ChEBI" id="CHEBI:138317"/>
        <dbReference type="EC" id="2.1.1.244"/>
    </reaction>
</comment>
<protein>
    <recommendedName>
        <fullName evidence="6">Alpha N-terminal protein methyltransferase 1</fullName>
        <ecNumber evidence="5">2.1.1.244</ecNumber>
    </recommendedName>
    <alternativeName>
        <fullName evidence="7">X-Pro-Lys N-terminal protein methyltransferase 1</fullName>
    </alternativeName>
</protein>
<keyword evidence="3" id="KW-0808">Transferase</keyword>
<dbReference type="Gene3D" id="3.40.50.150">
    <property type="entry name" value="Vaccinia Virus protein VP39"/>
    <property type="match status" value="1"/>
</dbReference>
<dbReference type="CDD" id="cd02440">
    <property type="entry name" value="AdoMet_MTases"/>
    <property type="match status" value="1"/>
</dbReference>
<dbReference type="EMBL" id="QJNS01000179">
    <property type="protein sequence ID" value="RYO83844.1"/>
    <property type="molecule type" value="Genomic_DNA"/>
</dbReference>
<dbReference type="InterPro" id="IPR008576">
    <property type="entry name" value="MeTrfase_NTM1"/>
</dbReference>
<dbReference type="InterPro" id="IPR029063">
    <property type="entry name" value="SAM-dependent_MTases_sf"/>
</dbReference>
<dbReference type="PIRSF" id="PIRSF016958">
    <property type="entry name" value="DUF858_MeTrfase_lik"/>
    <property type="match status" value="1"/>
</dbReference>
<gene>
    <name evidence="12" type="ORF">DL762_005950</name>
</gene>
<keyword evidence="13" id="KW-1185">Reference proteome</keyword>
<dbReference type="PANTHER" id="PTHR12753">
    <property type="entry name" value="AD-003 - RELATED"/>
    <property type="match status" value="1"/>
</dbReference>
<evidence type="ECO:0000256" key="8">
    <source>
        <dbReference type="ARBA" id="ARBA00047306"/>
    </source>
</evidence>
<dbReference type="PANTHER" id="PTHR12753:SF0">
    <property type="entry name" value="ALPHA N-TERMINAL PROTEIN METHYLTRANSFERASE 1"/>
    <property type="match status" value="1"/>
</dbReference>